<evidence type="ECO:0000259" key="1">
    <source>
        <dbReference type="Pfam" id="PF10593"/>
    </source>
</evidence>
<feature type="domain" description="Putative endonuclease Z1" evidence="1">
    <location>
        <begin position="379"/>
        <end position="606"/>
    </location>
</feature>
<dbReference type="AlphaFoldDB" id="A0A8I2BKI5"/>
<sequence length="876" mass="102179">MSKEKIIQEYINQITDQIKARRVSIDEACNNLKIFCTNDEMKSFLEEAQLTLMRKESKIKTATAVLNSRKKDYWYLPGQGDEIWSNYKRFLIENKKWEKENIDQLDMESTSILNELLNPISENDGRIQGLVLGYVQSGKTSNMAGIIAKAADSGYKFIIIFAGLTDALRRQTQIRIENDITHHSKERWHWLTDQNDDFIASPQPLPDTANKVTKICVIKKNVNILQRLLEKINQLTTSRVRKMTTLIIDDECDQASLNTRENRDIAGDISGTNKLIKDTLYTLKKVSYVGYTATPNAPFLTSPQSADGTDNLFPKDFIVPLKEPKNYFGVNKLFQNEENNDGECELPFIRRIEEEEVPFLQPPSQKERFNFRPKLTINLVKACDYFLLALSARACRKQNSEHCCMMIHTSRYTEMHDAFLPLIKGEWLQPIIRDLKENKNRTLKRLESLWEKEISILGDSTRLNLNCPEKPEKFGDLKPHLLTQALTIEVLRENSNNENEEDRLDFEKETIHAIVIGGDVLSRGLTIEGLLCSFFLRESSQDDTLMQMGRWFGYRKGYEDLPRIWMTYSVEYDFSKFIEKEEHMRRRIATMREQGRAPIEFPPEVAISKGRKPTAKGKISRRIETSNGMFYERELWTLRFPLNQNKHKQNKQVVEKLIEDLIEEPKYNFERINNCHVVKNVDCIHIQNFIDNFYFHEKESFGGLNKFIESENKNDPNNSLRKWNIGIMEGKGEGLINISSLRDIRTCIRTKVYDANLNNKEIYIKALMGPTDLLIDVDRDKFKDFEAENSENNKQKRELTRIYRKKIFGNRPLLIIYPISKDSKPSEKNENRKALFENIDITYEKHDIFGVVISLPSTPEKRVFIEKALRVQSYQE</sequence>
<gene>
    <name evidence="2" type="ORF">HA142_06270</name>
</gene>
<evidence type="ECO:0000313" key="3">
    <source>
        <dbReference type="Proteomes" id="UP000666562"/>
    </source>
</evidence>
<dbReference type="RefSeq" id="WP_209044446.1">
    <property type="nucleotide sequence ID" value="NZ_JAAORC010000002.1"/>
</dbReference>
<protein>
    <submittedName>
        <fullName evidence="2">Z1 domain-containing protein</fullName>
    </submittedName>
</protein>
<comment type="caution">
    <text evidence="2">The sequence shown here is derived from an EMBL/GenBank/DDBJ whole genome shotgun (WGS) entry which is preliminary data.</text>
</comment>
<reference evidence="2" key="1">
    <citation type="submission" date="2020-03" db="EMBL/GenBank/DDBJ databases">
        <title>Genome differentiation and subclade ecological adaptation of Prochlorococcus HLII clade in the global ocean.</title>
        <authorList>
            <person name="Yan W."/>
            <person name="Fen X."/>
            <person name="Zhang W."/>
        </authorList>
    </citation>
    <scope>NUCLEOTIDE SEQUENCE</scope>
    <source>
        <strain evidence="2">XMU1401</strain>
    </source>
</reference>
<dbReference type="InterPro" id="IPR018310">
    <property type="entry name" value="Put_endonuclease_Z1-dom"/>
</dbReference>
<evidence type="ECO:0000313" key="2">
    <source>
        <dbReference type="EMBL" id="MBO8223115.1"/>
    </source>
</evidence>
<dbReference type="EMBL" id="JAAORC010000002">
    <property type="protein sequence ID" value="MBO8223115.1"/>
    <property type="molecule type" value="Genomic_DNA"/>
</dbReference>
<accession>A0A8I2BKI5</accession>
<proteinExistence type="predicted"/>
<name>A0A8I2BKI5_PROMR</name>
<dbReference type="Pfam" id="PF10593">
    <property type="entry name" value="Z1"/>
    <property type="match status" value="1"/>
</dbReference>
<organism evidence="2 3">
    <name type="scientific">Prochlorococcus marinus str. XMU1401</name>
    <dbReference type="NCBI Taxonomy" id="2052594"/>
    <lineage>
        <taxon>Bacteria</taxon>
        <taxon>Bacillati</taxon>
        <taxon>Cyanobacteriota</taxon>
        <taxon>Cyanophyceae</taxon>
        <taxon>Synechococcales</taxon>
        <taxon>Prochlorococcaceae</taxon>
        <taxon>Prochlorococcus</taxon>
    </lineage>
</organism>
<dbReference type="Proteomes" id="UP000666562">
    <property type="component" value="Unassembled WGS sequence"/>
</dbReference>